<organism evidence="1 2">
    <name type="scientific">Solanum commersonii</name>
    <name type="common">Commerson's wild potato</name>
    <name type="synonym">Commerson's nightshade</name>
    <dbReference type="NCBI Taxonomy" id="4109"/>
    <lineage>
        <taxon>Eukaryota</taxon>
        <taxon>Viridiplantae</taxon>
        <taxon>Streptophyta</taxon>
        <taxon>Embryophyta</taxon>
        <taxon>Tracheophyta</taxon>
        <taxon>Spermatophyta</taxon>
        <taxon>Magnoliopsida</taxon>
        <taxon>eudicotyledons</taxon>
        <taxon>Gunneridae</taxon>
        <taxon>Pentapetalae</taxon>
        <taxon>asterids</taxon>
        <taxon>lamiids</taxon>
        <taxon>Solanales</taxon>
        <taxon>Solanaceae</taxon>
        <taxon>Solanoideae</taxon>
        <taxon>Solaneae</taxon>
        <taxon>Solanum</taxon>
    </lineage>
</organism>
<sequence>MYTYCAAPKGATLNFSGSESGADSYCDSTGLKRRANYIPTLGDNLKTLSEQLMALTIGQSGSQERGQD</sequence>
<evidence type="ECO:0000313" key="1">
    <source>
        <dbReference type="EMBL" id="KAG5621579.1"/>
    </source>
</evidence>
<reference evidence="1 2" key="1">
    <citation type="submission" date="2020-09" db="EMBL/GenBank/DDBJ databases">
        <title>De no assembly of potato wild relative species, Solanum commersonii.</title>
        <authorList>
            <person name="Cho K."/>
        </authorList>
    </citation>
    <scope>NUCLEOTIDE SEQUENCE [LARGE SCALE GENOMIC DNA]</scope>
    <source>
        <strain evidence="1">LZ3.2</strain>
        <tissue evidence="1">Leaf</tissue>
    </source>
</reference>
<name>A0A9J6ABB0_SOLCO</name>
<protein>
    <submittedName>
        <fullName evidence="1">Uncharacterized protein</fullName>
    </submittedName>
</protein>
<comment type="caution">
    <text evidence="1">The sequence shown here is derived from an EMBL/GenBank/DDBJ whole genome shotgun (WGS) entry which is preliminary data.</text>
</comment>
<dbReference type="Proteomes" id="UP000824120">
    <property type="component" value="Chromosome 2"/>
</dbReference>
<accession>A0A9J6ABB0</accession>
<dbReference type="AlphaFoldDB" id="A0A9J6ABB0"/>
<dbReference type="EMBL" id="JACXVP010000002">
    <property type="protein sequence ID" value="KAG5621579.1"/>
    <property type="molecule type" value="Genomic_DNA"/>
</dbReference>
<evidence type="ECO:0000313" key="2">
    <source>
        <dbReference type="Proteomes" id="UP000824120"/>
    </source>
</evidence>
<keyword evidence="2" id="KW-1185">Reference proteome</keyword>
<gene>
    <name evidence="1" type="ORF">H5410_006797</name>
</gene>
<proteinExistence type="predicted"/>